<dbReference type="GO" id="GO:0005524">
    <property type="term" value="F:ATP binding"/>
    <property type="evidence" value="ECO:0007669"/>
    <property type="project" value="UniProtKB-KW"/>
</dbReference>
<dbReference type="InterPro" id="IPR017871">
    <property type="entry name" value="ABC_transporter-like_CS"/>
</dbReference>
<dbReference type="InterPro" id="IPR003593">
    <property type="entry name" value="AAA+_ATPase"/>
</dbReference>
<feature type="domain" description="ABC transporter" evidence="7">
    <location>
        <begin position="25"/>
        <end position="251"/>
    </location>
</feature>
<evidence type="ECO:0000313" key="9">
    <source>
        <dbReference type="Proteomes" id="UP000321234"/>
    </source>
</evidence>
<name>A0A5C8ZGV6_9ACTN</name>
<gene>
    <name evidence="8" type="ORF">FMM08_06805</name>
</gene>
<protein>
    <submittedName>
        <fullName evidence="8">ABC transporter ATP-binding protein</fullName>
    </submittedName>
</protein>
<organism evidence="8 9">
    <name type="scientific">Quadrisphaera setariae</name>
    <dbReference type="NCBI Taxonomy" id="2593304"/>
    <lineage>
        <taxon>Bacteria</taxon>
        <taxon>Bacillati</taxon>
        <taxon>Actinomycetota</taxon>
        <taxon>Actinomycetes</taxon>
        <taxon>Kineosporiales</taxon>
        <taxon>Kineosporiaceae</taxon>
        <taxon>Quadrisphaera</taxon>
    </lineage>
</organism>
<keyword evidence="3" id="KW-0547">Nucleotide-binding</keyword>
<evidence type="ECO:0000256" key="3">
    <source>
        <dbReference type="ARBA" id="ARBA00022741"/>
    </source>
</evidence>
<dbReference type="AlphaFoldDB" id="A0A5C8ZGV6"/>
<dbReference type="RefSeq" id="WP_147925582.1">
    <property type="nucleotide sequence ID" value="NZ_VKAC01000003.1"/>
</dbReference>
<keyword evidence="2" id="KW-0813">Transport</keyword>
<dbReference type="GO" id="GO:0016887">
    <property type="term" value="F:ATP hydrolysis activity"/>
    <property type="evidence" value="ECO:0007669"/>
    <property type="project" value="InterPro"/>
</dbReference>
<feature type="region of interest" description="Disordered" evidence="6">
    <location>
        <begin position="1"/>
        <end position="22"/>
    </location>
</feature>
<dbReference type="OrthoDB" id="9804819at2"/>
<keyword evidence="4 8" id="KW-0067">ATP-binding</keyword>
<dbReference type="CDD" id="cd03230">
    <property type="entry name" value="ABC_DR_subfamily_A"/>
    <property type="match status" value="1"/>
</dbReference>
<dbReference type="GO" id="GO:0005886">
    <property type="term" value="C:plasma membrane"/>
    <property type="evidence" value="ECO:0007669"/>
    <property type="project" value="UniProtKB-SubCell"/>
</dbReference>
<evidence type="ECO:0000256" key="5">
    <source>
        <dbReference type="ARBA" id="ARBA00023251"/>
    </source>
</evidence>
<dbReference type="InterPro" id="IPR003439">
    <property type="entry name" value="ABC_transporter-like_ATP-bd"/>
</dbReference>
<accession>A0A5C8ZGV6</accession>
<dbReference type="PROSITE" id="PS00211">
    <property type="entry name" value="ABC_TRANSPORTER_1"/>
    <property type="match status" value="1"/>
</dbReference>
<evidence type="ECO:0000256" key="1">
    <source>
        <dbReference type="ARBA" id="ARBA00004202"/>
    </source>
</evidence>
<evidence type="ECO:0000256" key="6">
    <source>
        <dbReference type="SAM" id="MobiDB-lite"/>
    </source>
</evidence>
<keyword evidence="5" id="KW-0046">Antibiotic resistance</keyword>
<comment type="caution">
    <text evidence="8">The sequence shown here is derived from an EMBL/GenBank/DDBJ whole genome shotgun (WGS) entry which is preliminary data.</text>
</comment>
<sequence>MSTATTRVPAPPAPARHPDPGAPALLLRGLTQRFGSVTAVDGIDLEVAPGEVVAFLGPNGAGKTSTLDVVLGLAQPTSGTVEVCGTTPRDAVDRGWISAVMQTGGLLKDLTVAETVELTASLFSSHQPLDAVMERAGVSGIAGRRVGKCSGGEQQRLRFAMALLPDPRLLVLDEPTTGMDVEGRRAFWKAIRDDAQRPHRGRTVIFATHYLEEADTYADRVVLVSRGRVVADGTAAQVRAMSSGRTVRATWPGATPAEVDRLGLLGGVESVSLVGSTVTAHTTDSDALARHLLSATPCRDLEVTARGLEDTFLALTQPTNAQEQR</sequence>
<reference evidence="8 9" key="1">
    <citation type="submission" date="2019-07" db="EMBL/GenBank/DDBJ databases">
        <title>Quadrisphaera sp. strain DD2A genome sequencing and assembly.</title>
        <authorList>
            <person name="Kim I."/>
        </authorList>
    </citation>
    <scope>NUCLEOTIDE SEQUENCE [LARGE SCALE GENOMIC DNA]</scope>
    <source>
        <strain evidence="8 9">DD2A</strain>
    </source>
</reference>
<evidence type="ECO:0000259" key="7">
    <source>
        <dbReference type="PROSITE" id="PS50893"/>
    </source>
</evidence>
<dbReference type="PANTHER" id="PTHR42711:SF17">
    <property type="entry name" value="ABC TRANSPORTER ATP-BINDING PROTEIN"/>
    <property type="match status" value="1"/>
</dbReference>
<evidence type="ECO:0000256" key="2">
    <source>
        <dbReference type="ARBA" id="ARBA00022448"/>
    </source>
</evidence>
<dbReference type="EMBL" id="VKAC01000003">
    <property type="protein sequence ID" value="TXR57162.1"/>
    <property type="molecule type" value="Genomic_DNA"/>
</dbReference>
<evidence type="ECO:0000313" key="8">
    <source>
        <dbReference type="EMBL" id="TXR57162.1"/>
    </source>
</evidence>
<dbReference type="Pfam" id="PF00005">
    <property type="entry name" value="ABC_tran"/>
    <property type="match status" value="1"/>
</dbReference>
<dbReference type="SUPFAM" id="SSF52540">
    <property type="entry name" value="P-loop containing nucleoside triphosphate hydrolases"/>
    <property type="match status" value="1"/>
</dbReference>
<dbReference type="PANTHER" id="PTHR42711">
    <property type="entry name" value="ABC TRANSPORTER ATP-BINDING PROTEIN"/>
    <property type="match status" value="1"/>
</dbReference>
<dbReference type="InterPro" id="IPR050763">
    <property type="entry name" value="ABC_transporter_ATP-binding"/>
</dbReference>
<dbReference type="GO" id="GO:0046677">
    <property type="term" value="P:response to antibiotic"/>
    <property type="evidence" value="ECO:0007669"/>
    <property type="project" value="UniProtKB-KW"/>
</dbReference>
<dbReference type="PROSITE" id="PS50893">
    <property type="entry name" value="ABC_TRANSPORTER_2"/>
    <property type="match status" value="1"/>
</dbReference>
<keyword evidence="9" id="KW-1185">Reference proteome</keyword>
<dbReference type="Gene3D" id="3.40.50.300">
    <property type="entry name" value="P-loop containing nucleotide triphosphate hydrolases"/>
    <property type="match status" value="1"/>
</dbReference>
<comment type="subcellular location">
    <subcellularLocation>
        <location evidence="1">Cell membrane</location>
        <topology evidence="1">Peripheral membrane protein</topology>
    </subcellularLocation>
</comment>
<evidence type="ECO:0000256" key="4">
    <source>
        <dbReference type="ARBA" id="ARBA00022840"/>
    </source>
</evidence>
<dbReference type="InterPro" id="IPR027417">
    <property type="entry name" value="P-loop_NTPase"/>
</dbReference>
<proteinExistence type="predicted"/>
<dbReference type="SMART" id="SM00382">
    <property type="entry name" value="AAA"/>
    <property type="match status" value="1"/>
</dbReference>
<dbReference type="Proteomes" id="UP000321234">
    <property type="component" value="Unassembled WGS sequence"/>
</dbReference>